<reference evidence="1 2" key="1">
    <citation type="journal article" date="2013" name="PLoS ONE">
        <title>Predicting the Proteins of Angomonas deanei, Strigomonas culicis and Their Respective Endosymbionts Reveals New Aspects of the Trypanosomatidae Family.</title>
        <authorList>
            <person name="Motta M.C."/>
            <person name="Martins A.C."/>
            <person name="de Souza S.S."/>
            <person name="Catta-Preta C.M."/>
            <person name="Silva R."/>
            <person name="Klein C.C."/>
            <person name="de Almeida L.G."/>
            <person name="de Lima Cunha O."/>
            <person name="Ciapina L.P."/>
            <person name="Brocchi M."/>
            <person name="Colabardini A.C."/>
            <person name="de Araujo Lima B."/>
            <person name="Machado C.R."/>
            <person name="de Almeida Soares C.M."/>
            <person name="Probst C.M."/>
            <person name="de Menezes C.B."/>
            <person name="Thompson C.E."/>
            <person name="Bartholomeu D.C."/>
            <person name="Gradia D.F."/>
            <person name="Pavoni D.P."/>
            <person name="Grisard E.C."/>
            <person name="Fantinatti-Garboggini F."/>
            <person name="Marchini F.K."/>
            <person name="Rodrigues-Luiz G.F."/>
            <person name="Wagner G."/>
            <person name="Goldman G.H."/>
            <person name="Fietto J.L."/>
            <person name="Elias M.C."/>
            <person name="Goldman M.H."/>
            <person name="Sagot M.F."/>
            <person name="Pereira M."/>
            <person name="Stoco P.H."/>
            <person name="de Mendonca-Neto R.P."/>
            <person name="Teixeira S.M."/>
            <person name="Maciel T.E."/>
            <person name="de Oliveira Mendes T.A."/>
            <person name="Urmenyi T.P."/>
            <person name="de Souza W."/>
            <person name="Schenkman S."/>
            <person name="de Vasconcelos A.T."/>
        </authorList>
    </citation>
    <scope>NUCLEOTIDE SEQUENCE [LARGE SCALE GENOMIC DNA]</scope>
</reference>
<comment type="caution">
    <text evidence="1">The sequence shown here is derived from an EMBL/GenBank/DDBJ whole genome shotgun (WGS) entry which is preliminary data.</text>
</comment>
<protein>
    <submittedName>
        <fullName evidence="1">Uncharacterized protein</fullName>
    </submittedName>
</protein>
<accession>S9TF81</accession>
<dbReference type="Proteomes" id="UP000015354">
    <property type="component" value="Unassembled WGS sequence"/>
</dbReference>
<name>S9TF81_9TRYP</name>
<organism evidence="1 2">
    <name type="scientific">Strigomonas culicis</name>
    <dbReference type="NCBI Taxonomy" id="28005"/>
    <lineage>
        <taxon>Eukaryota</taxon>
        <taxon>Discoba</taxon>
        <taxon>Euglenozoa</taxon>
        <taxon>Kinetoplastea</taxon>
        <taxon>Metakinetoplastina</taxon>
        <taxon>Trypanosomatida</taxon>
        <taxon>Trypanosomatidae</taxon>
        <taxon>Strigomonadinae</taxon>
        <taxon>Strigomonas</taxon>
    </lineage>
</organism>
<evidence type="ECO:0000313" key="2">
    <source>
        <dbReference type="Proteomes" id="UP000015354"/>
    </source>
</evidence>
<evidence type="ECO:0000313" key="1">
    <source>
        <dbReference type="EMBL" id="EPY15574.1"/>
    </source>
</evidence>
<dbReference type="AlphaFoldDB" id="S9TF81"/>
<proteinExistence type="predicted"/>
<sequence>MGRRAEQWGLLLLLCDGCRRPRRRLGALLLLLRAAVELARRQQRRRERHLLRRVHERHGALALPRPQRVLAQQQRLEQHQVRPQRQHAVQPLVRHAEAHRVRAAPLPRRRRLWVLVCGCRRRGSRGRRPLRGGEHLVVLHRVVEQREGVVDVQRGARQRLPGAGQKVQQVGHGTGGVPVYTACDTEDWYMEVWRESRLKRVVTSEE</sequence>
<dbReference type="EMBL" id="ATMH01011947">
    <property type="protein sequence ID" value="EPY15574.1"/>
    <property type="molecule type" value="Genomic_DNA"/>
</dbReference>
<keyword evidence="2" id="KW-1185">Reference proteome</keyword>
<gene>
    <name evidence="1" type="ORF">STCU_11921</name>
</gene>